<dbReference type="Gene3D" id="2.60.120.10">
    <property type="entry name" value="Jelly Rolls"/>
    <property type="match status" value="1"/>
</dbReference>
<dbReference type="Proteomes" id="UP000245288">
    <property type="component" value="Unassembled WGS sequence"/>
</dbReference>
<dbReference type="Gene3D" id="1.10.10.60">
    <property type="entry name" value="Homeodomain-like"/>
    <property type="match status" value="2"/>
</dbReference>
<accession>A0A2V1JRW8</accession>
<dbReference type="PANTHER" id="PTHR43280">
    <property type="entry name" value="ARAC-FAMILY TRANSCRIPTIONAL REGULATOR"/>
    <property type="match status" value="1"/>
</dbReference>
<keyword evidence="3" id="KW-0804">Transcription</keyword>
<dbReference type="CDD" id="cd02209">
    <property type="entry name" value="cupin_XRE_C"/>
    <property type="match status" value="1"/>
</dbReference>
<dbReference type="PANTHER" id="PTHR43280:SF2">
    <property type="entry name" value="HTH-TYPE TRANSCRIPTIONAL REGULATOR EXSA"/>
    <property type="match status" value="1"/>
</dbReference>
<evidence type="ECO:0000259" key="4">
    <source>
        <dbReference type="PROSITE" id="PS01124"/>
    </source>
</evidence>
<dbReference type="Pfam" id="PF12833">
    <property type="entry name" value="HTH_18"/>
    <property type="match status" value="1"/>
</dbReference>
<dbReference type="AlphaFoldDB" id="A0A2V1JRW8"/>
<feature type="domain" description="HTH araC/xylS-type" evidence="4">
    <location>
        <begin position="196"/>
        <end position="294"/>
    </location>
</feature>
<gene>
    <name evidence="5" type="ORF">LG34_02460</name>
</gene>
<evidence type="ECO:0000313" key="6">
    <source>
        <dbReference type="Proteomes" id="UP000245288"/>
    </source>
</evidence>
<dbReference type="InterPro" id="IPR013096">
    <property type="entry name" value="Cupin_2"/>
</dbReference>
<dbReference type="SUPFAM" id="SSF51215">
    <property type="entry name" value="Regulatory protein AraC"/>
    <property type="match status" value="1"/>
</dbReference>
<reference evidence="5 6" key="1">
    <citation type="submission" date="2014-09" db="EMBL/GenBank/DDBJ databases">
        <title>Butyrate-producing bacteria isolated from human gut.</title>
        <authorList>
            <person name="Zhang Q."/>
            <person name="Zhao L."/>
        </authorList>
    </citation>
    <scope>NUCLEOTIDE SEQUENCE [LARGE SCALE GENOMIC DNA]</scope>
    <source>
        <strain evidence="5 6">21</strain>
    </source>
</reference>
<dbReference type="PROSITE" id="PS01124">
    <property type="entry name" value="HTH_ARAC_FAMILY_2"/>
    <property type="match status" value="1"/>
</dbReference>
<proteinExistence type="predicted"/>
<keyword evidence="2" id="KW-0238">DNA-binding</keyword>
<dbReference type="SMART" id="SM00342">
    <property type="entry name" value="HTH_ARAC"/>
    <property type="match status" value="1"/>
</dbReference>
<dbReference type="InterPro" id="IPR009057">
    <property type="entry name" value="Homeodomain-like_sf"/>
</dbReference>
<dbReference type="EMBL" id="JRFU01000022">
    <property type="protein sequence ID" value="PWE87692.1"/>
    <property type="molecule type" value="Genomic_DNA"/>
</dbReference>
<dbReference type="GO" id="GO:0043565">
    <property type="term" value="F:sequence-specific DNA binding"/>
    <property type="evidence" value="ECO:0007669"/>
    <property type="project" value="InterPro"/>
</dbReference>
<organism evidence="5 6">
    <name type="scientific">Eubacterium ramulus</name>
    <dbReference type="NCBI Taxonomy" id="39490"/>
    <lineage>
        <taxon>Bacteria</taxon>
        <taxon>Bacillati</taxon>
        <taxon>Bacillota</taxon>
        <taxon>Clostridia</taxon>
        <taxon>Eubacteriales</taxon>
        <taxon>Eubacteriaceae</taxon>
        <taxon>Eubacterium</taxon>
    </lineage>
</organism>
<dbReference type="PRINTS" id="PR00032">
    <property type="entry name" value="HTHARAC"/>
</dbReference>
<dbReference type="InterPro" id="IPR037923">
    <property type="entry name" value="HTH-like"/>
</dbReference>
<dbReference type="InterPro" id="IPR018060">
    <property type="entry name" value="HTH_AraC"/>
</dbReference>
<dbReference type="SUPFAM" id="SSF46689">
    <property type="entry name" value="Homeodomain-like"/>
    <property type="match status" value="2"/>
</dbReference>
<dbReference type="RefSeq" id="WP_242979782.1">
    <property type="nucleotide sequence ID" value="NZ_JRFU01000022.1"/>
</dbReference>
<comment type="caution">
    <text evidence="5">The sequence shown here is derived from an EMBL/GenBank/DDBJ whole genome shotgun (WGS) entry which is preliminary data.</text>
</comment>
<dbReference type="InterPro" id="IPR020449">
    <property type="entry name" value="Tscrpt_reg_AraC-type_HTH"/>
</dbReference>
<sequence>MEMDYNKILTDEDFMEIKQHGSSDYPFQYYYDDLELFDFHCIEWHWHREFEFLYVESGQIICGIGEKQIILSKGDAIFINSKILHRFYSSSGGVIPNFVCMPEFIAPQNSLVYKKYILPIISSNMSFQCFQIAEPWQARIIEIMIKIMETQENEKIREFSTLALLQDLWLIFYENVKLSDKEKMQTVDETAQKRVQLMMQYIHENYNHELSLDEIASHIGISKSTALNLFQRFLHITPVSYLIGYRLQAASWLLKNTNKKVKSIAYESGFHNVDYFCRLFKKRYHLTPSEYRCACLKQYSSK</sequence>
<evidence type="ECO:0000256" key="2">
    <source>
        <dbReference type="ARBA" id="ARBA00023125"/>
    </source>
</evidence>
<dbReference type="Pfam" id="PF07883">
    <property type="entry name" value="Cupin_2"/>
    <property type="match status" value="1"/>
</dbReference>
<dbReference type="InterPro" id="IPR014710">
    <property type="entry name" value="RmlC-like_jellyroll"/>
</dbReference>
<evidence type="ECO:0000256" key="3">
    <source>
        <dbReference type="ARBA" id="ARBA00023163"/>
    </source>
</evidence>
<evidence type="ECO:0000313" key="5">
    <source>
        <dbReference type="EMBL" id="PWE87692.1"/>
    </source>
</evidence>
<name>A0A2V1JRW8_EUBRA</name>
<keyword evidence="6" id="KW-1185">Reference proteome</keyword>
<keyword evidence="1" id="KW-0805">Transcription regulation</keyword>
<protein>
    <submittedName>
        <fullName evidence="5">AraC family transcriptional regulator</fullName>
    </submittedName>
</protein>
<evidence type="ECO:0000256" key="1">
    <source>
        <dbReference type="ARBA" id="ARBA00023015"/>
    </source>
</evidence>
<dbReference type="GO" id="GO:0003700">
    <property type="term" value="F:DNA-binding transcription factor activity"/>
    <property type="evidence" value="ECO:0007669"/>
    <property type="project" value="InterPro"/>
</dbReference>